<evidence type="ECO:0000259" key="4">
    <source>
        <dbReference type="Pfam" id="PF03065"/>
    </source>
</evidence>
<keyword evidence="2 3" id="KW-0119">Carbohydrate metabolism</keyword>
<name>A0A4R8M2T4_9BACT</name>
<dbReference type="RefSeq" id="WP_133958028.1">
    <property type="nucleotide sequence ID" value="NZ_SORI01000013.1"/>
</dbReference>
<dbReference type="InterPro" id="IPR021923">
    <property type="entry name" value="DUF3536"/>
</dbReference>
<comment type="caution">
    <text evidence="5">The sequence shown here is derived from an EMBL/GenBank/DDBJ whole genome shotgun (WGS) entry which is preliminary data.</text>
</comment>
<dbReference type="GO" id="GO:0005975">
    <property type="term" value="P:carbohydrate metabolic process"/>
    <property type="evidence" value="ECO:0007669"/>
    <property type="project" value="InterPro"/>
</dbReference>
<gene>
    <name evidence="5" type="ORF">C8D99_11371</name>
</gene>
<dbReference type="InterPro" id="IPR027291">
    <property type="entry name" value="Glyco_hydro_38_N_sf"/>
</dbReference>
<dbReference type="PANTHER" id="PTHR36306">
    <property type="entry name" value="ALPHA-AMYLASE-RELATED-RELATED"/>
    <property type="match status" value="1"/>
</dbReference>
<reference evidence="5 6" key="1">
    <citation type="submission" date="2019-03" db="EMBL/GenBank/DDBJ databases">
        <title>Genomic Encyclopedia of Type Strains, Phase IV (KMG-IV): sequencing the most valuable type-strain genomes for metagenomic binning, comparative biology and taxonomic classification.</title>
        <authorList>
            <person name="Goeker M."/>
        </authorList>
    </citation>
    <scope>NUCLEOTIDE SEQUENCE [LARGE SCALE GENOMIC DNA]</scope>
    <source>
        <strain evidence="5 6">DSM 25964</strain>
    </source>
</reference>
<protein>
    <submittedName>
        <fullName evidence="5">Glycosyl hydrolase family 57</fullName>
    </submittedName>
</protein>
<comment type="similarity">
    <text evidence="1 3">Belongs to the glycosyl hydrolase 57 family.</text>
</comment>
<sequence>MVRSVCIHGHFYQPPRENPWLGEIEIQESAAPWHDWNERVAAECYGPNGAARILDDEGWIRSIVNNYSRISFNFGPTLLSWMERKRPDIYEAVLRADGLGEARFSGHGPAVAQVYNHMILPLANRRDKETQVIWGMEDFRARFGRDPEGMWLAETAVDTETLEVLAENGIAFTILAPRQAAAVRPAGEAGWTDVTGERVDVFRPYRCSLPSGKSMVLFFYHGGIAQQVAFGETLRNGNAFASMLLDAILASSAESPLLSVATDGETFGHHHKYGDMALAYCLDRLERSGRVNLTIYGEYLEKHPPADEVRIVENSSWSCAHGVERWRSDCGCSAHSRPGWSQGWRKPLREALDGLRDTLSPLFGEEGASVLPDPYGARNRYVSVLPGRKSGNVREFLEGEAGRPLSGEELARSVSLLEMERNLMLMYTSCGWFFDELSGIETLQVMAYAARALELGERLFPGRDFRAFFTRKLAEARSNIAEFRDGRRIFDIFVEPLRADLLRAGAHFVVSCLFVPGEQKACSPERCAFSSYRISGCSLERKESGNNRYALGYLRIMSEATFEEDDLFVAALYRGGRDVLCGVARKTAGADGNGVRERIEAALRDEDEQAMVDFFGHNVYSLRHLFKDEQRRILTLIISEDVAAVTDMLRKTVRDYSEVLSFLAALSMPSPDAFRSAAEVVLNDDLRKALESLPLDLVFLERRVTDAETWGISLDLESLRHTAARRLEEFLDRLGDAPGDRAVLGELHALLAFLEKRKWEVNLWEVQNRFAKILSGIREFSPGTSETFAGVAAMLRVRSESGDSDFFPPSPSGRNSGK</sequence>
<evidence type="ECO:0000313" key="6">
    <source>
        <dbReference type="Proteomes" id="UP000295066"/>
    </source>
</evidence>
<dbReference type="OrthoDB" id="9757977at2"/>
<evidence type="ECO:0000256" key="1">
    <source>
        <dbReference type="ARBA" id="ARBA00006821"/>
    </source>
</evidence>
<dbReference type="SUPFAM" id="SSF88713">
    <property type="entry name" value="Glycoside hydrolase/deacetylase"/>
    <property type="match status" value="1"/>
</dbReference>
<dbReference type="InterPro" id="IPR052046">
    <property type="entry name" value="GH57_Enzymes"/>
</dbReference>
<dbReference type="InterPro" id="IPR011330">
    <property type="entry name" value="Glyco_hydro/deAcase_b/a-brl"/>
</dbReference>
<evidence type="ECO:0000313" key="5">
    <source>
        <dbReference type="EMBL" id="TDY59493.1"/>
    </source>
</evidence>
<proteinExistence type="inferred from homology"/>
<dbReference type="AlphaFoldDB" id="A0A4R8M2T4"/>
<dbReference type="Proteomes" id="UP000295066">
    <property type="component" value="Unassembled WGS sequence"/>
</dbReference>
<keyword evidence="5" id="KW-0378">Hydrolase</keyword>
<dbReference type="EMBL" id="SORI01000013">
    <property type="protein sequence ID" value="TDY59493.1"/>
    <property type="molecule type" value="Genomic_DNA"/>
</dbReference>
<evidence type="ECO:0000256" key="2">
    <source>
        <dbReference type="ARBA" id="ARBA00023277"/>
    </source>
</evidence>
<evidence type="ECO:0000256" key="3">
    <source>
        <dbReference type="RuleBase" id="RU361196"/>
    </source>
</evidence>
<feature type="domain" description="Glycoside hydrolase family 57 N-terminal" evidence="4">
    <location>
        <begin position="111"/>
        <end position="309"/>
    </location>
</feature>
<dbReference type="PANTHER" id="PTHR36306:SF3">
    <property type="entry name" value="GLYCOSIDE HYDROLASE FAMILY 57"/>
    <property type="match status" value="1"/>
</dbReference>
<accession>A0A4R8M2T4</accession>
<dbReference type="GO" id="GO:0016787">
    <property type="term" value="F:hydrolase activity"/>
    <property type="evidence" value="ECO:0007669"/>
    <property type="project" value="UniProtKB-KW"/>
</dbReference>
<keyword evidence="6" id="KW-1185">Reference proteome</keyword>
<organism evidence="5 6">
    <name type="scientific">Aminivibrio pyruvatiphilus</name>
    <dbReference type="NCBI Taxonomy" id="1005740"/>
    <lineage>
        <taxon>Bacteria</taxon>
        <taxon>Thermotogati</taxon>
        <taxon>Synergistota</taxon>
        <taxon>Synergistia</taxon>
        <taxon>Synergistales</taxon>
        <taxon>Aminobacteriaceae</taxon>
        <taxon>Aminivibrio</taxon>
    </lineage>
</organism>
<dbReference type="Pfam" id="PF03065">
    <property type="entry name" value="Glyco_hydro_57"/>
    <property type="match status" value="1"/>
</dbReference>
<dbReference type="Gene3D" id="3.20.110.10">
    <property type="entry name" value="Glycoside hydrolase 38, N terminal domain"/>
    <property type="match status" value="2"/>
</dbReference>
<dbReference type="InterPro" id="IPR004300">
    <property type="entry name" value="Glyco_hydro_57_N"/>
</dbReference>
<dbReference type="Pfam" id="PF12055">
    <property type="entry name" value="DUF3536"/>
    <property type="match status" value="1"/>
</dbReference>
<dbReference type="CDD" id="cd10797">
    <property type="entry name" value="GH57N_APU_like_1"/>
    <property type="match status" value="1"/>
</dbReference>